<keyword evidence="10" id="KW-1185">Reference proteome</keyword>
<dbReference type="PANTHER" id="PTHR18968:SF164">
    <property type="entry name" value="PYRUVATE DECARBOXYLASE"/>
    <property type="match status" value="1"/>
</dbReference>
<name>A0A0D6ETF3_SPOSA</name>
<sequence length="606" mass="65244">MAAPKEVFTTSNVFLDVLVKAGITHAFVNLGSDHPSLLEALTSRAKHGLPSMEIVTCPNEKQMVALSCAQGYAQVCGKPAAVIVHVDCGTQALAGAVHNVSTARTPVFIYAGASPFTQDGELAGSRNEFIHWLQVRFTLGPSSSYSLSDEAYHVPQNANDQSAIMRQYMRHVAEIRTGKNAQQVVLRSLQFATSEPKGPVYCWAQREVTEEHLDPQAVPDVRAGEVWSPIEPAPLNKSTVNRIVSSLLKAKKPLIITSYLGRNAAAVEELAKFVDLLAVPVFQSCLSYVNLPFDHPMHVGIAFGGNCPLVEEADCILVIDSDVPWIPLMTKPQASCEIFHIDCDPLKERMAFHAFPALLYDHASTLSLPTASIEARRASLVEKKASLTASLRALEVPEEGNPEIMTAPLIVATYRRLIAAQKLKSLVCNEAISNYPHVWNHVSPGARELISSGASSLGWALGAAIGAQMAGAAHEELRKDIVTVMVGDGSFVFGVPSASYWIARRYETPFLTIIFNNGGWKSPRLSMLGVHPAGLGAAASAGDLNISFGPTDDLNPDYGGIAAAAGGAWAKKVKSASELEAAMKEAVRQVVEEKRSAVLDCWLSRF</sequence>
<proteinExistence type="inferred from homology"/>
<comment type="similarity">
    <text evidence="2 4">Belongs to the TPP enzyme family.</text>
</comment>
<accession>A0A0D6ETF3</accession>
<dbReference type="SUPFAM" id="SSF52518">
    <property type="entry name" value="Thiamin diphosphate-binding fold (THDP-binding)"/>
    <property type="match status" value="2"/>
</dbReference>
<feature type="domain" description="Thiamine pyrophosphate enzyme TPP-binding" evidence="6">
    <location>
        <begin position="444"/>
        <end position="601"/>
    </location>
</feature>
<dbReference type="Gene3D" id="3.40.50.970">
    <property type="match status" value="2"/>
</dbReference>
<dbReference type="InterPro" id="IPR045229">
    <property type="entry name" value="TPP_enz"/>
</dbReference>
<reference evidence="9" key="1">
    <citation type="submission" date="2015-02" db="EMBL/GenBank/DDBJ databases">
        <authorList>
            <person name="Gon?alves Paula"/>
        </authorList>
    </citation>
    <scope>NUCLEOTIDE SEQUENCE [LARGE SCALE GENOMIC DNA]</scope>
</reference>
<dbReference type="GO" id="GO:0003984">
    <property type="term" value="F:acetolactate synthase activity"/>
    <property type="evidence" value="ECO:0007669"/>
    <property type="project" value="TreeGrafter"/>
</dbReference>
<dbReference type="AlphaFoldDB" id="A0A0D6ETF3"/>
<gene>
    <name evidence="9" type="primary">SPOSA6832_05134</name>
    <name evidence="8" type="synonym">SPOSA6832_04356</name>
</gene>
<dbReference type="InterPro" id="IPR012000">
    <property type="entry name" value="Thiamin_PyroP_enz_cen_dom"/>
</dbReference>
<protein>
    <submittedName>
        <fullName evidence="8">SPOSA6832_04356-mRNA-1:cds</fullName>
    </submittedName>
    <submittedName>
        <fullName evidence="9">SPOSA6832_05134-mRNA-1:cds</fullName>
    </submittedName>
</protein>
<dbReference type="InterPro" id="IPR029035">
    <property type="entry name" value="DHS-like_NAD/FAD-binding_dom"/>
</dbReference>
<dbReference type="InterPro" id="IPR011766">
    <property type="entry name" value="TPP_enzyme_TPP-bd"/>
</dbReference>
<dbReference type="GO" id="GO:0005948">
    <property type="term" value="C:acetolactate synthase complex"/>
    <property type="evidence" value="ECO:0007669"/>
    <property type="project" value="TreeGrafter"/>
</dbReference>
<dbReference type="Pfam" id="PF02776">
    <property type="entry name" value="TPP_enzyme_N"/>
    <property type="match status" value="1"/>
</dbReference>
<evidence type="ECO:0000256" key="2">
    <source>
        <dbReference type="ARBA" id="ARBA00007812"/>
    </source>
</evidence>
<dbReference type="GO" id="GO:0050660">
    <property type="term" value="F:flavin adenine dinucleotide binding"/>
    <property type="evidence" value="ECO:0007669"/>
    <property type="project" value="TreeGrafter"/>
</dbReference>
<feature type="domain" description="Thiamine pyrophosphate enzyme central" evidence="5">
    <location>
        <begin position="240"/>
        <end position="347"/>
    </location>
</feature>
<dbReference type="SUPFAM" id="SSF52467">
    <property type="entry name" value="DHS-like NAD/FAD-binding domain"/>
    <property type="match status" value="1"/>
</dbReference>
<keyword evidence="3 4" id="KW-0786">Thiamine pyrophosphate</keyword>
<dbReference type="Pfam" id="PF02775">
    <property type="entry name" value="TPP_enzyme_C"/>
    <property type="match status" value="1"/>
</dbReference>
<evidence type="ECO:0000313" key="8">
    <source>
        <dbReference type="EMBL" id="CEQ42536.1"/>
    </source>
</evidence>
<dbReference type="PANTHER" id="PTHR18968">
    <property type="entry name" value="THIAMINE PYROPHOSPHATE ENZYMES"/>
    <property type="match status" value="1"/>
</dbReference>
<dbReference type="InterPro" id="IPR029061">
    <property type="entry name" value="THDP-binding"/>
</dbReference>
<dbReference type="EMBL" id="CENE01000028">
    <property type="protein sequence ID" value="CEQ42536.1"/>
    <property type="molecule type" value="Genomic_DNA"/>
</dbReference>
<comment type="subcellular location">
    <subcellularLocation>
        <location evidence="1">Mitochondrion</location>
    </subcellularLocation>
</comment>
<evidence type="ECO:0000313" key="10">
    <source>
        <dbReference type="Proteomes" id="UP000243876"/>
    </source>
</evidence>
<evidence type="ECO:0000313" key="9">
    <source>
        <dbReference type="EMBL" id="CEQ43224.1"/>
    </source>
</evidence>
<evidence type="ECO:0000256" key="4">
    <source>
        <dbReference type="RuleBase" id="RU362132"/>
    </source>
</evidence>
<dbReference type="GO" id="GO:0030976">
    <property type="term" value="F:thiamine pyrophosphate binding"/>
    <property type="evidence" value="ECO:0007669"/>
    <property type="project" value="InterPro"/>
</dbReference>
<dbReference type="Pfam" id="PF00205">
    <property type="entry name" value="TPP_enzyme_M"/>
    <property type="match status" value="1"/>
</dbReference>
<feature type="domain" description="Thiamine pyrophosphate enzyme N-terminal TPP-binding" evidence="7">
    <location>
        <begin position="9"/>
        <end position="126"/>
    </location>
</feature>
<dbReference type="InterPro" id="IPR012001">
    <property type="entry name" value="Thiamin_PyroP_enz_TPP-bd_dom"/>
</dbReference>
<dbReference type="GO" id="GO:0009097">
    <property type="term" value="P:isoleucine biosynthetic process"/>
    <property type="evidence" value="ECO:0007669"/>
    <property type="project" value="TreeGrafter"/>
</dbReference>
<reference evidence="10" key="2">
    <citation type="submission" date="2015-02" db="EMBL/GenBank/DDBJ databases">
        <authorList>
            <person name="Gon?alves P."/>
        </authorList>
    </citation>
    <scope>NUCLEOTIDE SEQUENCE [LARGE SCALE GENOMIC DNA]</scope>
</reference>
<dbReference type="GO" id="GO:0000287">
    <property type="term" value="F:magnesium ion binding"/>
    <property type="evidence" value="ECO:0007669"/>
    <property type="project" value="InterPro"/>
</dbReference>
<dbReference type="GO" id="GO:0005739">
    <property type="term" value="C:mitochondrion"/>
    <property type="evidence" value="ECO:0007669"/>
    <property type="project" value="UniProtKB-SubCell"/>
</dbReference>
<dbReference type="GO" id="GO:0009099">
    <property type="term" value="P:L-valine biosynthetic process"/>
    <property type="evidence" value="ECO:0007669"/>
    <property type="project" value="TreeGrafter"/>
</dbReference>
<dbReference type="CDD" id="cd07035">
    <property type="entry name" value="TPP_PYR_POX_like"/>
    <property type="match status" value="1"/>
</dbReference>
<evidence type="ECO:0000259" key="7">
    <source>
        <dbReference type="Pfam" id="PF02776"/>
    </source>
</evidence>
<dbReference type="Gene3D" id="3.40.50.1220">
    <property type="entry name" value="TPP-binding domain"/>
    <property type="match status" value="1"/>
</dbReference>
<evidence type="ECO:0000259" key="5">
    <source>
        <dbReference type="Pfam" id="PF00205"/>
    </source>
</evidence>
<dbReference type="EMBL" id="CENE01000079">
    <property type="protein sequence ID" value="CEQ43224.1"/>
    <property type="molecule type" value="Genomic_DNA"/>
</dbReference>
<evidence type="ECO:0000256" key="3">
    <source>
        <dbReference type="ARBA" id="ARBA00023052"/>
    </source>
</evidence>
<evidence type="ECO:0000256" key="1">
    <source>
        <dbReference type="ARBA" id="ARBA00004173"/>
    </source>
</evidence>
<evidence type="ECO:0000259" key="6">
    <source>
        <dbReference type="Pfam" id="PF02775"/>
    </source>
</evidence>
<organism evidence="9 10">
    <name type="scientific">Sporidiobolus salmonicolor</name>
    <name type="common">Yeast-like fungus</name>
    <name type="synonym">Sporobolomyces salmonicolor</name>
    <dbReference type="NCBI Taxonomy" id="5005"/>
    <lineage>
        <taxon>Eukaryota</taxon>
        <taxon>Fungi</taxon>
        <taxon>Dikarya</taxon>
        <taxon>Basidiomycota</taxon>
        <taxon>Pucciniomycotina</taxon>
        <taxon>Microbotryomycetes</taxon>
        <taxon>Sporidiobolales</taxon>
        <taxon>Sporidiobolaceae</taxon>
        <taxon>Sporobolomyces</taxon>
    </lineage>
</organism>
<dbReference type="OrthoDB" id="2867507at2759"/>
<dbReference type="Proteomes" id="UP000243876">
    <property type="component" value="Unassembled WGS sequence"/>
</dbReference>